<name>A0AAV9PG81_9PEZI</name>
<dbReference type="EMBL" id="JAVRRT010000006">
    <property type="protein sequence ID" value="KAK5171028.1"/>
    <property type="molecule type" value="Genomic_DNA"/>
</dbReference>
<dbReference type="Proteomes" id="UP001337655">
    <property type="component" value="Unassembled WGS sequence"/>
</dbReference>
<proteinExistence type="predicted"/>
<organism evidence="1 2">
    <name type="scientific">Saxophila tyrrhenica</name>
    <dbReference type="NCBI Taxonomy" id="1690608"/>
    <lineage>
        <taxon>Eukaryota</taxon>
        <taxon>Fungi</taxon>
        <taxon>Dikarya</taxon>
        <taxon>Ascomycota</taxon>
        <taxon>Pezizomycotina</taxon>
        <taxon>Dothideomycetes</taxon>
        <taxon>Dothideomycetidae</taxon>
        <taxon>Mycosphaerellales</taxon>
        <taxon>Extremaceae</taxon>
        <taxon>Saxophila</taxon>
    </lineage>
</organism>
<dbReference type="RefSeq" id="XP_064660056.1">
    <property type="nucleotide sequence ID" value="XM_064801426.1"/>
</dbReference>
<dbReference type="AlphaFoldDB" id="A0AAV9PG81"/>
<keyword evidence="2" id="KW-1185">Reference proteome</keyword>
<sequence>MTNPQPTNPNTPRHRPFPFLSLPPDLRNQIYPLIFSPSLLPTGQTLPLLTAAAVHLRPSLSQVNRQLRNETLQLYHDWTAPFWRHNTFTIRLGSNDRSSVDRFRLRHYKGSDELSHLQTLCGSGFVLRNLHIHLAALLKQSTPFQLRQHKFEHELPSLCIQIQLRIRERRDASGWSFVLRRPGGNVLPRSDVVAITAGGLVGGGEEGAGMYERGGYGAVFGGC</sequence>
<accession>A0AAV9PG81</accession>
<protein>
    <submittedName>
        <fullName evidence="1">Uncharacterized protein</fullName>
    </submittedName>
</protein>
<evidence type="ECO:0000313" key="1">
    <source>
        <dbReference type="EMBL" id="KAK5171028.1"/>
    </source>
</evidence>
<evidence type="ECO:0000313" key="2">
    <source>
        <dbReference type="Proteomes" id="UP001337655"/>
    </source>
</evidence>
<gene>
    <name evidence="1" type="ORF">LTR77_004172</name>
</gene>
<dbReference type="GeneID" id="89925518"/>
<reference evidence="1 2" key="1">
    <citation type="submission" date="2023-08" db="EMBL/GenBank/DDBJ databases">
        <title>Black Yeasts Isolated from many extreme environments.</title>
        <authorList>
            <person name="Coleine C."/>
            <person name="Stajich J.E."/>
            <person name="Selbmann L."/>
        </authorList>
    </citation>
    <scope>NUCLEOTIDE SEQUENCE [LARGE SCALE GENOMIC DNA]</scope>
    <source>
        <strain evidence="1 2">CCFEE 5935</strain>
    </source>
</reference>
<comment type="caution">
    <text evidence="1">The sequence shown here is derived from an EMBL/GenBank/DDBJ whole genome shotgun (WGS) entry which is preliminary data.</text>
</comment>